<organism evidence="1 2">
    <name type="scientific">Pyropia yezoensis</name>
    <name type="common">Susabi-nori</name>
    <name type="synonym">Porphyra yezoensis</name>
    <dbReference type="NCBI Taxonomy" id="2788"/>
    <lineage>
        <taxon>Eukaryota</taxon>
        <taxon>Rhodophyta</taxon>
        <taxon>Bangiophyceae</taxon>
        <taxon>Bangiales</taxon>
        <taxon>Bangiaceae</taxon>
        <taxon>Pyropia</taxon>
    </lineage>
</organism>
<evidence type="ECO:0000313" key="1">
    <source>
        <dbReference type="EMBL" id="KAK1861390.1"/>
    </source>
</evidence>
<reference evidence="1" key="1">
    <citation type="submission" date="2019-11" db="EMBL/GenBank/DDBJ databases">
        <title>Nori genome reveals adaptations in red seaweeds to the harsh intertidal environment.</title>
        <authorList>
            <person name="Wang D."/>
            <person name="Mao Y."/>
        </authorList>
    </citation>
    <scope>NUCLEOTIDE SEQUENCE</scope>
    <source>
        <tissue evidence="1">Gametophyte</tissue>
    </source>
</reference>
<dbReference type="Proteomes" id="UP000798662">
    <property type="component" value="Chromosome 1"/>
</dbReference>
<dbReference type="EMBL" id="CM020618">
    <property type="protein sequence ID" value="KAK1861390.1"/>
    <property type="molecule type" value="Genomic_DNA"/>
</dbReference>
<comment type="caution">
    <text evidence="1">The sequence shown here is derived from an EMBL/GenBank/DDBJ whole genome shotgun (WGS) entry which is preliminary data.</text>
</comment>
<name>A0ACC3BTV9_PYRYE</name>
<sequence length="438" mass="42895">MARPSAPGRRRQHRPAVIAVVALAVYASTLAVGAAAVPRGGGTAASAAVGPAAVAATTATATAVAVAADDNDTDADDVMPIVMDQVIHKAPSVASSSLTTATAAPSRQVLTRRPQIVNGVTEDRSSLTGFMVRLLKAPSRGDGPPRFTCGGARITSRHVLTAGHCAPSVGDQVAIGGTDVAGGLRYLVINVTLPPGGSVARADVGILDIAVLEYESRSPLGASGGIAATPVEAAAAAASAGGRGGVAGVGSAGATPRGGGVNGSVIGGGGSGGGSGGGGNARATPRAVNQSDLRIARVARVAGDVPVVNTSVTTLGWGAVFPEKIGALFGPAALLRSVGTRVWAGDDCSAAYASVAASRPPYMFCAAASGAGPCAGDSGGPAGYFPGDGGGFVIVGLVSGTISSLFYRCEPEAPGFYTNIGYFYDFLTEAVAPLKLTT</sequence>
<proteinExistence type="predicted"/>
<gene>
    <name evidence="1" type="ORF">I4F81_003974</name>
</gene>
<protein>
    <submittedName>
        <fullName evidence="1">Uncharacterized protein</fullName>
    </submittedName>
</protein>
<keyword evidence="2" id="KW-1185">Reference proteome</keyword>
<evidence type="ECO:0000313" key="2">
    <source>
        <dbReference type="Proteomes" id="UP000798662"/>
    </source>
</evidence>
<accession>A0ACC3BTV9</accession>